<evidence type="ECO:0000256" key="1">
    <source>
        <dbReference type="SAM" id="MobiDB-lite"/>
    </source>
</evidence>
<feature type="region of interest" description="Disordered" evidence="1">
    <location>
        <begin position="918"/>
        <end position="946"/>
    </location>
</feature>
<evidence type="ECO:0000313" key="2">
    <source>
        <dbReference type="EMBL" id="PMD34023.1"/>
    </source>
</evidence>
<dbReference type="OrthoDB" id="4159838at2759"/>
<gene>
    <name evidence="2" type="ORF">L207DRAFT_517247</name>
</gene>
<organism evidence="2 3">
    <name type="scientific">Hyaloscypha variabilis (strain UAMH 11265 / GT02V1 / F)</name>
    <name type="common">Meliniomyces variabilis</name>
    <dbReference type="NCBI Taxonomy" id="1149755"/>
    <lineage>
        <taxon>Eukaryota</taxon>
        <taxon>Fungi</taxon>
        <taxon>Dikarya</taxon>
        <taxon>Ascomycota</taxon>
        <taxon>Pezizomycotina</taxon>
        <taxon>Leotiomycetes</taxon>
        <taxon>Helotiales</taxon>
        <taxon>Hyaloscyphaceae</taxon>
        <taxon>Hyaloscypha</taxon>
        <taxon>Hyaloscypha variabilis</taxon>
    </lineage>
</organism>
<sequence length="946" mass="103806">MAIERINEGITLCNFTPVRRRESTINTRLLRGDPEQEWTAARCHRLLRALTSRVAILKKELGRLSSVAQDKKCQDPEISRGRKRIANTKADADWVQTRKRIRQTYSKKSTRSDGVPQEGGRRVRGLHLKAGRRSMAPGEIAVPTPVLTRARGRHLAEEPPLKGPDSGVLAKPIRRMKRSKTGILANNGESHFQLSESLLEMRKRITATRYSTYEGIYGGLEALLRATTANGTQSTPKGARSLLSMALRAVPGYITQQEALLQTHMEKTGSKSAIENRDISAEIYDELETLGPSGNGWKRLKTIVRSHGIRVISDAIYAGLLDVEFAGALIALCVNTCAIDEAQSLLSALLAFAPCPSPQTPYDIPSRPLVMLAKFTEHTSRYSFQYRKLSCMVANYILPVEWLATKEFGPVWTSIAHSLPPSSDNLEAMSFLALALNKLSGDGAFDIPEASSSINGAVSNTFSSLLTILSSVIILSRGAELSSPMRALRVSHDYEHISGLLRGCVTGESHSRINRNASSSLLLMSNLLVNDAKVDSAGFRDSLVHCLLYQLGRQDQGSAAHPLIYLRVVDFICLVARCCGRGTATSGFEHLQFLHSLIESVVGDTEGAGVLKGLIVDSAFAFAQRFPDRQHIDYATIVDEKFCTRKFGDNDKVTFGINANAEESRAGFRWEEGIGEWVTATPAIAIPRRSIAESSLESNNDTPIRPLPKARRMKQFTEGSTLDIASVCADEDSDVSEVSVEDTEAASDELGSCIEGDHSVDDVESVVDCQNSTLSLSDESTESLTDAEVSLTDASYASISLSPLDTPESTAERCYEAFSRVPRLSRRLFDNTEDWSLFDNVSGVSGSSTLPDGSNELEVPRDCIDRAPRLGRRALRSSEAWQMFVESDDELSFLSTSSQGDQVLQEIMNTTVSRVRHVRQANPPSKQKRSVPNSESHIDSEDELCI</sequence>
<evidence type="ECO:0000313" key="3">
    <source>
        <dbReference type="Proteomes" id="UP000235786"/>
    </source>
</evidence>
<dbReference type="Proteomes" id="UP000235786">
    <property type="component" value="Unassembled WGS sequence"/>
</dbReference>
<keyword evidence="3" id="KW-1185">Reference proteome</keyword>
<dbReference type="EMBL" id="KZ613954">
    <property type="protein sequence ID" value="PMD34023.1"/>
    <property type="molecule type" value="Genomic_DNA"/>
</dbReference>
<protein>
    <submittedName>
        <fullName evidence="2">Uncharacterized protein</fullName>
    </submittedName>
</protein>
<accession>A0A2J6R6A2</accession>
<reference evidence="2 3" key="1">
    <citation type="submission" date="2016-04" db="EMBL/GenBank/DDBJ databases">
        <title>A degradative enzymes factory behind the ericoid mycorrhizal symbiosis.</title>
        <authorList>
            <consortium name="DOE Joint Genome Institute"/>
            <person name="Martino E."/>
            <person name="Morin E."/>
            <person name="Grelet G."/>
            <person name="Kuo A."/>
            <person name="Kohler A."/>
            <person name="Daghino S."/>
            <person name="Barry K."/>
            <person name="Choi C."/>
            <person name="Cichocki N."/>
            <person name="Clum A."/>
            <person name="Copeland A."/>
            <person name="Hainaut M."/>
            <person name="Haridas S."/>
            <person name="Labutti K."/>
            <person name="Lindquist E."/>
            <person name="Lipzen A."/>
            <person name="Khouja H.-R."/>
            <person name="Murat C."/>
            <person name="Ohm R."/>
            <person name="Olson A."/>
            <person name="Spatafora J."/>
            <person name="Veneault-Fourrey C."/>
            <person name="Henrissat B."/>
            <person name="Grigoriev I."/>
            <person name="Martin F."/>
            <person name="Perotto S."/>
        </authorList>
    </citation>
    <scope>NUCLEOTIDE SEQUENCE [LARGE SCALE GENOMIC DNA]</scope>
    <source>
        <strain evidence="2 3">F</strain>
    </source>
</reference>
<name>A0A2J6R6A2_HYAVF</name>
<proteinExistence type="predicted"/>
<feature type="compositionally biased region" description="Polar residues" evidence="1">
    <location>
        <begin position="922"/>
        <end position="935"/>
    </location>
</feature>
<dbReference type="AlphaFoldDB" id="A0A2J6R6A2"/>